<sequence length="240" mass="25238">MAPAEEMQAAMVNRSIRTIKAELEFLTDASVITPQTLSDLLSRIPAQNALHAPISVGAVPTAAAQAGQLQPSPAAPTAALNNLNVNGRQNGDSEKSDSSYYQPPAQPQPPPPAYVPPPQANFPPLAQATALYAYSSGDVGDLVLQPNDHIKVTEYMNAEWWKGISTRTGEEGIFPRSYVKVIEEKAPGNNYGNEPLAGNGDGKAPSKVEEGGKKFGKKLGNAAIFGTGATIGSNIVNSIF</sequence>
<dbReference type="InterPro" id="IPR036028">
    <property type="entry name" value="SH3-like_dom_sf"/>
</dbReference>
<evidence type="ECO:0000313" key="6">
    <source>
        <dbReference type="Proteomes" id="UP000192596"/>
    </source>
</evidence>
<dbReference type="OrthoDB" id="6250593at2759"/>
<keyword evidence="6" id="KW-1185">Reference proteome</keyword>
<evidence type="ECO:0000259" key="4">
    <source>
        <dbReference type="PROSITE" id="PS50002"/>
    </source>
</evidence>
<proteinExistence type="predicted"/>
<reference evidence="6" key="1">
    <citation type="submission" date="2017-03" db="EMBL/GenBank/DDBJ databases">
        <title>Genomes of endolithic fungi from Antarctica.</title>
        <authorList>
            <person name="Coleine C."/>
            <person name="Masonjones S."/>
            <person name="Stajich J.E."/>
        </authorList>
    </citation>
    <scope>NUCLEOTIDE SEQUENCE [LARGE SCALE GENOMIC DNA]</scope>
    <source>
        <strain evidence="6">CCFEE 5527</strain>
    </source>
</reference>
<gene>
    <name evidence="5" type="ORF">B0A48_11880</name>
</gene>
<feature type="compositionally biased region" description="Pro residues" evidence="3">
    <location>
        <begin position="104"/>
        <end position="121"/>
    </location>
</feature>
<dbReference type="PANTHER" id="PTHR14167:SF116">
    <property type="entry name" value="CAP, ISOFORM AC"/>
    <property type="match status" value="1"/>
</dbReference>
<feature type="region of interest" description="Disordered" evidence="3">
    <location>
        <begin position="190"/>
        <end position="209"/>
    </location>
</feature>
<feature type="region of interest" description="Disordered" evidence="3">
    <location>
        <begin position="67"/>
        <end position="121"/>
    </location>
</feature>
<dbReference type="InParanoid" id="A0A1V8ST51"/>
<dbReference type="InterPro" id="IPR001452">
    <property type="entry name" value="SH3_domain"/>
</dbReference>
<dbReference type="PROSITE" id="PS50002">
    <property type="entry name" value="SH3"/>
    <property type="match status" value="1"/>
</dbReference>
<dbReference type="PANTHER" id="PTHR14167">
    <property type="entry name" value="SH3 DOMAIN-CONTAINING"/>
    <property type="match status" value="1"/>
</dbReference>
<dbReference type="EMBL" id="NAJO01000028">
    <property type="protein sequence ID" value="OQO02326.1"/>
    <property type="molecule type" value="Genomic_DNA"/>
</dbReference>
<feature type="domain" description="SH3" evidence="4">
    <location>
        <begin position="123"/>
        <end position="184"/>
    </location>
</feature>
<organism evidence="5 6">
    <name type="scientific">Cryoendolithus antarcticus</name>
    <dbReference type="NCBI Taxonomy" id="1507870"/>
    <lineage>
        <taxon>Eukaryota</taxon>
        <taxon>Fungi</taxon>
        <taxon>Dikarya</taxon>
        <taxon>Ascomycota</taxon>
        <taxon>Pezizomycotina</taxon>
        <taxon>Dothideomycetes</taxon>
        <taxon>Dothideomycetidae</taxon>
        <taxon>Cladosporiales</taxon>
        <taxon>Cladosporiaceae</taxon>
        <taxon>Cryoendolithus</taxon>
    </lineage>
</organism>
<dbReference type="AlphaFoldDB" id="A0A1V8ST51"/>
<accession>A0A1V8ST51</accession>
<keyword evidence="1 2" id="KW-0728">SH3 domain</keyword>
<dbReference type="GO" id="GO:0005737">
    <property type="term" value="C:cytoplasm"/>
    <property type="evidence" value="ECO:0007669"/>
    <property type="project" value="TreeGrafter"/>
</dbReference>
<dbReference type="SMART" id="SM00326">
    <property type="entry name" value="SH3"/>
    <property type="match status" value="1"/>
</dbReference>
<dbReference type="SUPFAM" id="SSF50044">
    <property type="entry name" value="SH3-domain"/>
    <property type="match status" value="1"/>
</dbReference>
<dbReference type="STRING" id="1507870.A0A1V8ST51"/>
<dbReference type="Proteomes" id="UP000192596">
    <property type="component" value="Unassembled WGS sequence"/>
</dbReference>
<comment type="caution">
    <text evidence="5">The sequence shown here is derived from an EMBL/GenBank/DDBJ whole genome shotgun (WGS) entry which is preliminary data.</text>
</comment>
<dbReference type="Gene3D" id="2.30.30.40">
    <property type="entry name" value="SH3 Domains"/>
    <property type="match status" value="1"/>
</dbReference>
<evidence type="ECO:0000313" key="5">
    <source>
        <dbReference type="EMBL" id="OQO02326.1"/>
    </source>
</evidence>
<protein>
    <recommendedName>
        <fullName evidence="4">SH3 domain-containing protein</fullName>
    </recommendedName>
</protein>
<dbReference type="Pfam" id="PF00018">
    <property type="entry name" value="SH3_1"/>
    <property type="match status" value="1"/>
</dbReference>
<evidence type="ECO:0000256" key="1">
    <source>
        <dbReference type="ARBA" id="ARBA00022443"/>
    </source>
</evidence>
<dbReference type="InterPro" id="IPR050384">
    <property type="entry name" value="Endophilin_SH3RF"/>
</dbReference>
<evidence type="ECO:0000256" key="2">
    <source>
        <dbReference type="PROSITE-ProRule" id="PRU00192"/>
    </source>
</evidence>
<feature type="compositionally biased region" description="Low complexity" evidence="3">
    <location>
        <begin position="75"/>
        <end position="86"/>
    </location>
</feature>
<name>A0A1V8ST51_9PEZI</name>
<dbReference type="CDD" id="cd00174">
    <property type="entry name" value="SH3"/>
    <property type="match status" value="1"/>
</dbReference>
<dbReference type="FunCoup" id="A0A1V8ST51">
    <property type="interactions" value="182"/>
</dbReference>
<evidence type="ECO:0000256" key="3">
    <source>
        <dbReference type="SAM" id="MobiDB-lite"/>
    </source>
</evidence>